<name>A0A2S8RAQ1_9FIRM</name>
<evidence type="ECO:0000259" key="2">
    <source>
        <dbReference type="Pfam" id="PF05598"/>
    </source>
</evidence>
<accession>A0A2S8RAQ1</accession>
<dbReference type="Pfam" id="PF01609">
    <property type="entry name" value="DDE_Tnp_1"/>
    <property type="match status" value="1"/>
</dbReference>
<organism evidence="3 4">
    <name type="scientific">Acetivibrio saccincola</name>
    <dbReference type="NCBI Taxonomy" id="1677857"/>
    <lineage>
        <taxon>Bacteria</taxon>
        <taxon>Bacillati</taxon>
        <taxon>Bacillota</taxon>
        <taxon>Clostridia</taxon>
        <taxon>Eubacteriales</taxon>
        <taxon>Oscillospiraceae</taxon>
        <taxon>Acetivibrio</taxon>
    </lineage>
</organism>
<dbReference type="GO" id="GO:0006313">
    <property type="term" value="P:DNA transposition"/>
    <property type="evidence" value="ECO:0007669"/>
    <property type="project" value="InterPro"/>
</dbReference>
<proteinExistence type="predicted"/>
<evidence type="ECO:0000313" key="3">
    <source>
        <dbReference type="EMBL" id="PQQ66872.1"/>
    </source>
</evidence>
<dbReference type="InterPro" id="IPR002559">
    <property type="entry name" value="Transposase_11"/>
</dbReference>
<gene>
    <name evidence="3" type="ORF">B9R14_09030</name>
</gene>
<dbReference type="GO" id="GO:0004803">
    <property type="term" value="F:transposase activity"/>
    <property type="evidence" value="ECO:0007669"/>
    <property type="project" value="InterPro"/>
</dbReference>
<protein>
    <submittedName>
        <fullName evidence="3">Uncharacterized protein</fullName>
    </submittedName>
</protein>
<feature type="domain" description="Transposase IS4-like" evidence="1">
    <location>
        <begin position="354"/>
        <end position="581"/>
    </location>
</feature>
<dbReference type="AlphaFoldDB" id="A0A2S8RAQ1"/>
<sequence>MGDMIMYLNRKVKRFWLSNIRKEVRQAVEKLSTQLKVEFPKEPERLLSSYVYREFKIHIDKDGSIKGGLLRLLFSLIDFTFVRSLIADCYNVEGGNCYDPVSLILLEVIKIWERYQYYPDFLKDLEDKEKGAQYRYYTGIDAENVPTDATLHNFRDRLGEEKFKDIMNFLVQIFTMVEIISGKILCTDGTLLKAFARYRGCNYMEDCCKCISCPESIVDDVNTSINGAVKEIEEKDKKSAVAVMKMQCPRTEIIQKIIEMVKKKDKDALIENIGTFSIIKLRVIKGTISEFKAHSKYLRSIFGESFKSPDGYSLEVISCAIRLDQNEKLIFECPKSCKDVSARIGYRRSKDNPSKTEKVFGYKAVIITSIEAEFNLEIPVAVITGSGNISEAQTFVNLHQELKRHVSFKTEYQVLDSGYDYEYVYSYIRNGNGKPIIDYNKRREKLDEKSMKKRGYNQNGYPYAPCGRVCTPNGFDSSRNALKNTCNKQCLKSKDLDKLCKCSYRKNKCGYTKWMTIKELPRLILEIPRGTKKYKKIKALRTSSERTNGYGKEWTGMSNLRLRTLEAYAARVALCCIVIMLKKIMGLILQATIEHRNPSLAKKLYNKKATSKLKDSA</sequence>
<evidence type="ECO:0000313" key="4">
    <source>
        <dbReference type="Proteomes" id="UP000239720"/>
    </source>
</evidence>
<dbReference type="Pfam" id="PF05598">
    <property type="entry name" value="DUF772"/>
    <property type="match status" value="1"/>
</dbReference>
<feature type="domain" description="Transposase InsH N-terminal" evidence="2">
    <location>
        <begin position="66"/>
        <end position="157"/>
    </location>
</feature>
<dbReference type="EMBL" id="NEMB01000003">
    <property type="protein sequence ID" value="PQQ66872.1"/>
    <property type="molecule type" value="Genomic_DNA"/>
</dbReference>
<dbReference type="Proteomes" id="UP000239720">
    <property type="component" value="Unassembled WGS sequence"/>
</dbReference>
<comment type="caution">
    <text evidence="3">The sequence shown here is derived from an EMBL/GenBank/DDBJ whole genome shotgun (WGS) entry which is preliminary data.</text>
</comment>
<reference evidence="3 4" key="1">
    <citation type="journal article" date="2018" name="Syst. Appl. Microbiol.">
        <title>Characterization and high-quality draft genome sequence of Herbivorax saccincola A7, an anaerobic, alkaliphilic, thermophilic, cellulolytic, and xylanolytic bacterium.</title>
        <authorList>
            <person name="Aikawa S."/>
            <person name="Baramee S."/>
            <person name="Sermsathanaswadi J."/>
            <person name="Thianheng P."/>
            <person name="Tachaapaikoon C."/>
            <person name="Shikata A."/>
            <person name="Waeonukul R."/>
            <person name="Pason P."/>
            <person name="Ratanakhanokchai K."/>
            <person name="Kosugi A."/>
        </authorList>
    </citation>
    <scope>NUCLEOTIDE SEQUENCE [LARGE SCALE GENOMIC DNA]</scope>
    <source>
        <strain evidence="3 4">A7</strain>
    </source>
</reference>
<dbReference type="GO" id="GO:0003677">
    <property type="term" value="F:DNA binding"/>
    <property type="evidence" value="ECO:0007669"/>
    <property type="project" value="InterPro"/>
</dbReference>
<evidence type="ECO:0000259" key="1">
    <source>
        <dbReference type="Pfam" id="PF01609"/>
    </source>
</evidence>
<dbReference type="InterPro" id="IPR008490">
    <property type="entry name" value="Transposase_InsH_N"/>
</dbReference>